<organism evidence="4 5">
    <name type="scientific">Roridomyces roridus</name>
    <dbReference type="NCBI Taxonomy" id="1738132"/>
    <lineage>
        <taxon>Eukaryota</taxon>
        <taxon>Fungi</taxon>
        <taxon>Dikarya</taxon>
        <taxon>Basidiomycota</taxon>
        <taxon>Agaricomycotina</taxon>
        <taxon>Agaricomycetes</taxon>
        <taxon>Agaricomycetidae</taxon>
        <taxon>Agaricales</taxon>
        <taxon>Marasmiineae</taxon>
        <taxon>Mycenaceae</taxon>
        <taxon>Roridomyces</taxon>
    </lineage>
</organism>
<reference evidence="4" key="1">
    <citation type="submission" date="2023-03" db="EMBL/GenBank/DDBJ databases">
        <title>Massive genome expansion in bonnet fungi (Mycena s.s.) driven by repeated elements and novel gene families across ecological guilds.</title>
        <authorList>
            <consortium name="Lawrence Berkeley National Laboratory"/>
            <person name="Harder C.B."/>
            <person name="Miyauchi S."/>
            <person name="Viragh M."/>
            <person name="Kuo A."/>
            <person name="Thoen E."/>
            <person name="Andreopoulos B."/>
            <person name="Lu D."/>
            <person name="Skrede I."/>
            <person name="Drula E."/>
            <person name="Henrissat B."/>
            <person name="Morin E."/>
            <person name="Kohler A."/>
            <person name="Barry K."/>
            <person name="LaButti K."/>
            <person name="Morin E."/>
            <person name="Salamov A."/>
            <person name="Lipzen A."/>
            <person name="Mereny Z."/>
            <person name="Hegedus B."/>
            <person name="Baldrian P."/>
            <person name="Stursova M."/>
            <person name="Weitz H."/>
            <person name="Taylor A."/>
            <person name="Grigoriev I.V."/>
            <person name="Nagy L.G."/>
            <person name="Martin F."/>
            <person name="Kauserud H."/>
        </authorList>
    </citation>
    <scope>NUCLEOTIDE SEQUENCE</scope>
    <source>
        <strain evidence="4">9284</strain>
    </source>
</reference>
<proteinExistence type="predicted"/>
<accession>A0AAD7BMZ5</accession>
<feature type="transmembrane region" description="Helical" evidence="2">
    <location>
        <begin position="57"/>
        <end position="81"/>
    </location>
</feature>
<evidence type="ECO:0000259" key="3">
    <source>
        <dbReference type="Pfam" id="PF03067"/>
    </source>
</evidence>
<dbReference type="Gene3D" id="2.70.50.50">
    <property type="entry name" value="chitin-binding protein cbp21"/>
    <property type="match status" value="1"/>
</dbReference>
<evidence type="ECO:0000256" key="1">
    <source>
        <dbReference type="ARBA" id="ARBA00022729"/>
    </source>
</evidence>
<dbReference type="InterPro" id="IPR014756">
    <property type="entry name" value="Ig_E-set"/>
</dbReference>
<evidence type="ECO:0000313" key="4">
    <source>
        <dbReference type="EMBL" id="KAJ7625853.1"/>
    </source>
</evidence>
<name>A0AAD7BMZ5_9AGAR</name>
<dbReference type="InterPro" id="IPR051024">
    <property type="entry name" value="GlcNAc_Chitin_IntDeg"/>
</dbReference>
<dbReference type="PANTHER" id="PTHR34823">
    <property type="entry name" value="GLCNAC-BINDING PROTEIN A"/>
    <property type="match status" value="1"/>
</dbReference>
<dbReference type="InterPro" id="IPR004302">
    <property type="entry name" value="Cellulose/chitin-bd_N"/>
</dbReference>
<evidence type="ECO:0000256" key="2">
    <source>
        <dbReference type="SAM" id="Phobius"/>
    </source>
</evidence>
<evidence type="ECO:0000313" key="5">
    <source>
        <dbReference type="Proteomes" id="UP001221142"/>
    </source>
</evidence>
<dbReference type="AlphaFoldDB" id="A0AAD7BMZ5"/>
<dbReference type="PANTHER" id="PTHR34823:SF1">
    <property type="entry name" value="CHITIN-BINDING TYPE-4 DOMAIN-CONTAINING PROTEIN"/>
    <property type="match status" value="1"/>
</dbReference>
<protein>
    <submittedName>
        <fullName evidence="4">Immunoglobulin E-set</fullName>
    </submittedName>
</protein>
<keyword evidence="2" id="KW-0812">Transmembrane</keyword>
<keyword evidence="2" id="KW-1133">Transmembrane helix</keyword>
<feature type="domain" description="Chitin-binding type-4" evidence="3">
    <location>
        <begin position="82"/>
        <end position="228"/>
    </location>
</feature>
<keyword evidence="1" id="KW-0732">Signal</keyword>
<dbReference type="SUPFAM" id="SSF81296">
    <property type="entry name" value="E set domains"/>
    <property type="match status" value="1"/>
</dbReference>
<sequence>MPDVRWQEAHSNTRLALLPTFVFKVISHSHDLISRQNQVQHPPHSANIYSTHPNPLIAMNIFALSAFVVVSLSMVVAPVAAHGYVTHPPSRQAFCRELNVPGCGEVKWEPQSVEALKGSFECNGNGEWFPELNNEGLWEDYYTRVHPVADAISFTWHLTAPHKTSNWEYFIRTPEGHKELASFEDFGAMPPATVVQQVPLHGYTGRQTILARWNVFDTVNAFYACVDVDIVRPSTRAGCEDDLAAAGFGLEEAQADRYRANGLGSNGDIPVQKVLA</sequence>
<gene>
    <name evidence="4" type="ORF">FB45DRAFT_72664</name>
</gene>
<dbReference type="EMBL" id="JARKIF010000012">
    <property type="protein sequence ID" value="KAJ7625853.1"/>
    <property type="molecule type" value="Genomic_DNA"/>
</dbReference>
<dbReference type="CDD" id="cd21177">
    <property type="entry name" value="LPMO_AA10"/>
    <property type="match status" value="1"/>
</dbReference>
<dbReference type="Pfam" id="PF03067">
    <property type="entry name" value="LPMO_10"/>
    <property type="match status" value="1"/>
</dbReference>
<keyword evidence="5" id="KW-1185">Reference proteome</keyword>
<comment type="caution">
    <text evidence="4">The sequence shown here is derived from an EMBL/GenBank/DDBJ whole genome shotgun (WGS) entry which is preliminary data.</text>
</comment>
<dbReference type="Proteomes" id="UP001221142">
    <property type="component" value="Unassembled WGS sequence"/>
</dbReference>
<keyword evidence="2" id="KW-0472">Membrane</keyword>